<dbReference type="InterPro" id="IPR013786">
    <property type="entry name" value="AcylCoA_DH/ox_N"/>
</dbReference>
<dbReference type="Pfam" id="PF02771">
    <property type="entry name" value="Acyl-CoA_dh_N"/>
    <property type="match status" value="1"/>
</dbReference>
<dbReference type="Proteomes" id="UP000293291">
    <property type="component" value="Unassembled WGS sequence"/>
</dbReference>
<proteinExistence type="inferred from homology"/>
<comment type="cofactor">
    <cofactor evidence="1">
        <name>FAD</name>
        <dbReference type="ChEBI" id="CHEBI:57692"/>
    </cofactor>
</comment>
<feature type="domain" description="Acyl-CoA dehydrogenase/oxidase N-terminal" evidence="7">
    <location>
        <begin position="7"/>
        <end position="119"/>
    </location>
</feature>
<evidence type="ECO:0000313" key="9">
    <source>
        <dbReference type="Proteomes" id="UP000293291"/>
    </source>
</evidence>
<dbReference type="AlphaFoldDB" id="A0A4Q2SG01"/>
<protein>
    <submittedName>
        <fullName evidence="8">Acyl-CoA dehydrogenase</fullName>
    </submittedName>
</protein>
<dbReference type="GO" id="GO:0003995">
    <property type="term" value="F:acyl-CoA dehydrogenase activity"/>
    <property type="evidence" value="ECO:0007669"/>
    <property type="project" value="TreeGrafter"/>
</dbReference>
<dbReference type="Pfam" id="PF00441">
    <property type="entry name" value="Acyl-CoA_dh_1"/>
    <property type="match status" value="1"/>
</dbReference>
<dbReference type="OrthoDB" id="7328575at2"/>
<comment type="caution">
    <text evidence="8">The sequence shown here is derived from an EMBL/GenBank/DDBJ whole genome shotgun (WGS) entry which is preliminary data.</text>
</comment>
<dbReference type="PANTHER" id="PTHR43884">
    <property type="entry name" value="ACYL-COA DEHYDROGENASE"/>
    <property type="match status" value="1"/>
</dbReference>
<dbReference type="InterPro" id="IPR036250">
    <property type="entry name" value="AcylCo_DH-like_C"/>
</dbReference>
<gene>
    <name evidence="8" type="ORF">EUA07_02535</name>
</gene>
<feature type="domain" description="Acyl-CoA dehydrogenase/oxidase C-terminal" evidence="6">
    <location>
        <begin position="239"/>
        <end position="377"/>
    </location>
</feature>
<dbReference type="SUPFAM" id="SSF56645">
    <property type="entry name" value="Acyl-CoA dehydrogenase NM domain-like"/>
    <property type="match status" value="1"/>
</dbReference>
<evidence type="ECO:0000256" key="1">
    <source>
        <dbReference type="ARBA" id="ARBA00001974"/>
    </source>
</evidence>
<dbReference type="EMBL" id="SDWU01000002">
    <property type="protein sequence ID" value="RYC04376.1"/>
    <property type="molecule type" value="Genomic_DNA"/>
</dbReference>
<dbReference type="GO" id="GO:0050660">
    <property type="term" value="F:flavin adenine dinucleotide binding"/>
    <property type="evidence" value="ECO:0007669"/>
    <property type="project" value="InterPro"/>
</dbReference>
<sequence length="388" mass="40274">MDFTYDDEQQALREAVRGLLASAYADHDARRTTVASDDGFDRALWGRLAEMGILGLPFSEADGGVGAGPVEIGIVCQELGRVLAPEPYLACVVHAGGLVAAVGSPEQKADLLGRLSSGEVLLAAADTSPGSRWSSHADGVRASVSGDLSTGSGQRAWTLDGVADPVMGGGAADILVVTAALPDGHGTGVFLVDASAAGVTAYAAADLTRAASVRFDGSAATPLGQPGRDLSASIATISDLTRIMGANQSLGVMQSQVRATTDYLKSRKQFGVTLNTFQALTFRAADMYVELELAHSMVDWATMMIAGGDREAVADAADRVGLQVSRSGRHVGQEAIQLHGGIGMTAEYAVGVGTAHLEVLDQWLGNGPHHLRRLSERVTDHDLVEALS</sequence>
<keyword evidence="9" id="KW-1185">Reference proteome</keyword>
<accession>A0A4Q2SG01</accession>
<evidence type="ECO:0000259" key="7">
    <source>
        <dbReference type="Pfam" id="PF02771"/>
    </source>
</evidence>
<dbReference type="PANTHER" id="PTHR43884:SF20">
    <property type="entry name" value="ACYL-COA DEHYDROGENASE FADE28"/>
    <property type="match status" value="1"/>
</dbReference>
<dbReference type="InterPro" id="IPR009100">
    <property type="entry name" value="AcylCoA_DH/oxidase_NM_dom_sf"/>
</dbReference>
<evidence type="ECO:0000256" key="4">
    <source>
        <dbReference type="ARBA" id="ARBA00022827"/>
    </source>
</evidence>
<dbReference type="SUPFAM" id="SSF47203">
    <property type="entry name" value="Acyl-CoA dehydrogenase C-terminal domain-like"/>
    <property type="match status" value="1"/>
</dbReference>
<dbReference type="Gene3D" id="2.40.110.10">
    <property type="entry name" value="Butyryl-CoA Dehydrogenase, subunit A, domain 2"/>
    <property type="match status" value="1"/>
</dbReference>
<keyword evidence="4" id="KW-0274">FAD</keyword>
<dbReference type="Gene3D" id="1.10.540.10">
    <property type="entry name" value="Acyl-CoA dehydrogenase/oxidase, N-terminal domain"/>
    <property type="match status" value="1"/>
</dbReference>
<keyword evidence="3" id="KW-0285">Flavoprotein</keyword>
<dbReference type="Gene3D" id="1.20.140.10">
    <property type="entry name" value="Butyryl-CoA Dehydrogenase, subunit A, domain 3"/>
    <property type="match status" value="1"/>
</dbReference>
<dbReference type="RefSeq" id="WP_129453418.1">
    <property type="nucleotide sequence ID" value="NZ_JACXYX010000002.1"/>
</dbReference>
<evidence type="ECO:0000259" key="6">
    <source>
        <dbReference type="Pfam" id="PF00441"/>
    </source>
</evidence>
<evidence type="ECO:0000256" key="2">
    <source>
        <dbReference type="ARBA" id="ARBA00009347"/>
    </source>
</evidence>
<dbReference type="CDD" id="cd00567">
    <property type="entry name" value="ACAD"/>
    <property type="match status" value="1"/>
</dbReference>
<evidence type="ECO:0000256" key="3">
    <source>
        <dbReference type="ARBA" id="ARBA00022630"/>
    </source>
</evidence>
<dbReference type="InterPro" id="IPR046373">
    <property type="entry name" value="Acyl-CoA_Oxase/DH_mid-dom_sf"/>
</dbReference>
<organism evidence="8 9">
    <name type="scientific">Nocardioides ganghwensis</name>
    <dbReference type="NCBI Taxonomy" id="252230"/>
    <lineage>
        <taxon>Bacteria</taxon>
        <taxon>Bacillati</taxon>
        <taxon>Actinomycetota</taxon>
        <taxon>Actinomycetes</taxon>
        <taxon>Propionibacteriales</taxon>
        <taxon>Nocardioidaceae</taxon>
        <taxon>Nocardioides</taxon>
    </lineage>
</organism>
<keyword evidence="5" id="KW-0560">Oxidoreductase</keyword>
<name>A0A4Q2SG01_9ACTN</name>
<reference evidence="8 9" key="1">
    <citation type="submission" date="2019-01" db="EMBL/GenBank/DDBJ databases">
        <title>Novel species of Nocardioides.</title>
        <authorList>
            <person name="Liu Q."/>
            <person name="Xin Y.-H."/>
        </authorList>
    </citation>
    <scope>NUCLEOTIDE SEQUENCE [LARGE SCALE GENOMIC DNA]</scope>
    <source>
        <strain evidence="8 9">CGMCC 4.6875</strain>
    </source>
</reference>
<evidence type="ECO:0000256" key="5">
    <source>
        <dbReference type="ARBA" id="ARBA00023002"/>
    </source>
</evidence>
<evidence type="ECO:0000313" key="8">
    <source>
        <dbReference type="EMBL" id="RYC04376.1"/>
    </source>
</evidence>
<comment type="similarity">
    <text evidence="2">Belongs to the acyl-CoA dehydrogenase family.</text>
</comment>
<dbReference type="InterPro" id="IPR009075">
    <property type="entry name" value="AcylCo_DH/oxidase_C"/>
</dbReference>
<dbReference type="InterPro" id="IPR037069">
    <property type="entry name" value="AcylCoA_DH/ox_N_sf"/>
</dbReference>